<evidence type="ECO:0000256" key="3">
    <source>
        <dbReference type="ARBA" id="ARBA00022490"/>
    </source>
</evidence>
<comment type="subcellular location">
    <subcellularLocation>
        <location evidence="1">Cytoplasm</location>
        <location evidence="1">Nucleoid</location>
    </subcellularLocation>
</comment>
<dbReference type="EMBL" id="FMWD01000007">
    <property type="protein sequence ID" value="SCZ63032.1"/>
    <property type="molecule type" value="Genomic_DNA"/>
</dbReference>
<feature type="region of interest" description="Disordered" evidence="4">
    <location>
        <begin position="1"/>
        <end position="20"/>
    </location>
</feature>
<proteinExistence type="inferred from homology"/>
<protein>
    <submittedName>
        <fullName evidence="5">Nucleoid-associated protein</fullName>
    </submittedName>
</protein>
<dbReference type="Proteomes" id="UP000199648">
    <property type="component" value="Unassembled WGS sequence"/>
</dbReference>
<dbReference type="PANTHER" id="PTHR38772">
    <property type="match status" value="1"/>
</dbReference>
<accession>A0A1G5QMS5</accession>
<keyword evidence="6" id="KW-1185">Reference proteome</keyword>
<name>A0A1G5QMS5_9GAMM</name>
<sequence>MSITHATVHRIRRSTDSEAEMSLRQQELATEESCEALLDSLKSAFLGRISREHGSFSTEEESAPLPRQLTDFVNEERAFGELTATLMEDLRRHLDSGKVELNAHCLFFVEKTPVRHLFYWFVASQKEALSIGDDLEVTPSYSLDTGPSLFGIKVDLAEWKVRQHYSYLTLLPPRGNPGLTDAFHALTGFANGLDKAGATLAFLEGVEAYSEKLPEEQVGEYRNQVVEYCLERDQQDAPVDLKELAQTLDGVDHDEFVQVVERRAPEGEQELMMDRRSLRRYVKFAGREKDLAISFGSYQLNQRVHYDSDTDTLSINGLPSALRKQLLEHLRRD</sequence>
<dbReference type="GO" id="GO:0043590">
    <property type="term" value="C:bacterial nucleoid"/>
    <property type="evidence" value="ECO:0007669"/>
    <property type="project" value="TreeGrafter"/>
</dbReference>
<evidence type="ECO:0000313" key="5">
    <source>
        <dbReference type="EMBL" id="SCZ63032.1"/>
    </source>
</evidence>
<dbReference type="InterPro" id="IPR007358">
    <property type="entry name" value="Nucleoid_associated_NdpA"/>
</dbReference>
<dbReference type="STRING" id="415747.SAMN03097708_02408"/>
<evidence type="ECO:0000256" key="2">
    <source>
        <dbReference type="ARBA" id="ARBA00009035"/>
    </source>
</evidence>
<comment type="similarity">
    <text evidence="2">Belongs to the YejK family.</text>
</comment>
<dbReference type="GO" id="GO:0003690">
    <property type="term" value="F:double-stranded DNA binding"/>
    <property type="evidence" value="ECO:0007669"/>
    <property type="project" value="TreeGrafter"/>
</dbReference>
<evidence type="ECO:0000256" key="4">
    <source>
        <dbReference type="SAM" id="MobiDB-lite"/>
    </source>
</evidence>
<reference evidence="5 6" key="1">
    <citation type="submission" date="2016-10" db="EMBL/GenBank/DDBJ databases">
        <authorList>
            <person name="de Groot N.N."/>
        </authorList>
    </citation>
    <scope>NUCLEOTIDE SEQUENCE [LARGE SCALE GENOMIC DNA]</scope>
    <source>
        <strain evidence="5 6">HLD2</strain>
    </source>
</reference>
<dbReference type="AlphaFoldDB" id="A0A1G5QMS5"/>
<evidence type="ECO:0000313" key="6">
    <source>
        <dbReference type="Proteomes" id="UP000199648"/>
    </source>
</evidence>
<keyword evidence="3" id="KW-0963">Cytoplasm</keyword>
<evidence type="ECO:0000256" key="1">
    <source>
        <dbReference type="ARBA" id="ARBA00004453"/>
    </source>
</evidence>
<dbReference type="Pfam" id="PF04245">
    <property type="entry name" value="NA37"/>
    <property type="match status" value="1"/>
</dbReference>
<dbReference type="GO" id="GO:0003727">
    <property type="term" value="F:single-stranded RNA binding"/>
    <property type="evidence" value="ECO:0007669"/>
    <property type="project" value="TreeGrafter"/>
</dbReference>
<dbReference type="PANTHER" id="PTHR38772:SF1">
    <property type="entry name" value="NUCLEOID-ASSOCIATED PROTEIN YEJK"/>
    <property type="match status" value="1"/>
</dbReference>
<gene>
    <name evidence="5" type="ORF">SAMN03097708_02408</name>
</gene>
<dbReference type="RefSeq" id="WP_175452550.1">
    <property type="nucleotide sequence ID" value="NZ_FMWD01000007.1"/>
</dbReference>
<organism evidence="5 6">
    <name type="scientific">Thiohalomonas denitrificans</name>
    <dbReference type="NCBI Taxonomy" id="415747"/>
    <lineage>
        <taxon>Bacteria</taxon>
        <taxon>Pseudomonadati</taxon>
        <taxon>Pseudomonadota</taxon>
        <taxon>Gammaproteobacteria</taxon>
        <taxon>Thiohalomonadales</taxon>
        <taxon>Thiohalomonadaceae</taxon>
        <taxon>Thiohalomonas</taxon>
    </lineage>
</organism>